<evidence type="ECO:0000313" key="5">
    <source>
        <dbReference type="EMBL" id="MBD0380924.1"/>
    </source>
</evidence>
<proteinExistence type="predicted"/>
<evidence type="ECO:0000313" key="6">
    <source>
        <dbReference type="Proteomes" id="UP000650466"/>
    </source>
</evidence>
<dbReference type="EMBL" id="JACVVD010000003">
    <property type="protein sequence ID" value="MBD0380924.1"/>
    <property type="molecule type" value="Genomic_DNA"/>
</dbReference>
<dbReference type="InterPro" id="IPR020449">
    <property type="entry name" value="Tscrpt_reg_AraC-type_HTH"/>
</dbReference>
<keyword evidence="1" id="KW-0805">Transcription regulation</keyword>
<evidence type="ECO:0000256" key="3">
    <source>
        <dbReference type="ARBA" id="ARBA00023163"/>
    </source>
</evidence>
<dbReference type="Gene3D" id="1.10.10.60">
    <property type="entry name" value="Homeodomain-like"/>
    <property type="match status" value="2"/>
</dbReference>
<dbReference type="PRINTS" id="PR00032">
    <property type="entry name" value="HTHARAC"/>
</dbReference>
<dbReference type="InterPro" id="IPR018062">
    <property type="entry name" value="HTH_AraC-typ_CS"/>
</dbReference>
<dbReference type="RefSeq" id="WP_188174670.1">
    <property type="nucleotide sequence ID" value="NZ_JACVVD010000003.1"/>
</dbReference>
<protein>
    <submittedName>
        <fullName evidence="5">Helix-turn-helix domain-containing protein</fullName>
    </submittedName>
</protein>
<feature type="domain" description="HTH araC/xylS-type" evidence="4">
    <location>
        <begin position="175"/>
        <end position="273"/>
    </location>
</feature>
<keyword evidence="3" id="KW-0804">Transcription</keyword>
<dbReference type="SUPFAM" id="SSF51215">
    <property type="entry name" value="Regulatory protein AraC"/>
    <property type="match status" value="1"/>
</dbReference>
<dbReference type="GO" id="GO:0043565">
    <property type="term" value="F:sequence-specific DNA binding"/>
    <property type="evidence" value="ECO:0007669"/>
    <property type="project" value="InterPro"/>
</dbReference>
<dbReference type="PROSITE" id="PS00041">
    <property type="entry name" value="HTH_ARAC_FAMILY_1"/>
    <property type="match status" value="1"/>
</dbReference>
<keyword evidence="6" id="KW-1185">Reference proteome</keyword>
<dbReference type="PANTHER" id="PTHR43280:SF2">
    <property type="entry name" value="HTH-TYPE TRANSCRIPTIONAL REGULATOR EXSA"/>
    <property type="match status" value="1"/>
</dbReference>
<dbReference type="InterPro" id="IPR003313">
    <property type="entry name" value="AraC-bd"/>
</dbReference>
<dbReference type="Gene3D" id="2.60.120.280">
    <property type="entry name" value="Regulatory protein AraC"/>
    <property type="match status" value="1"/>
</dbReference>
<evidence type="ECO:0000256" key="2">
    <source>
        <dbReference type="ARBA" id="ARBA00023125"/>
    </source>
</evidence>
<dbReference type="InterPro" id="IPR009057">
    <property type="entry name" value="Homeodomain-like_sf"/>
</dbReference>
<dbReference type="SMART" id="SM00342">
    <property type="entry name" value="HTH_ARAC"/>
    <property type="match status" value="1"/>
</dbReference>
<dbReference type="InterPro" id="IPR018060">
    <property type="entry name" value="HTH_AraC"/>
</dbReference>
<evidence type="ECO:0000256" key="1">
    <source>
        <dbReference type="ARBA" id="ARBA00023015"/>
    </source>
</evidence>
<dbReference type="AlphaFoldDB" id="A0A926KRL1"/>
<reference evidence="5" key="1">
    <citation type="submission" date="2020-09" db="EMBL/GenBank/DDBJ databases">
        <title>Draft Genome Sequence of Paenibacillus sp. WST5.</title>
        <authorList>
            <person name="Bao Z."/>
        </authorList>
    </citation>
    <scope>NUCLEOTIDE SEQUENCE</scope>
    <source>
        <strain evidence="5">WST5</strain>
    </source>
</reference>
<keyword evidence="2" id="KW-0238">DNA-binding</keyword>
<evidence type="ECO:0000259" key="4">
    <source>
        <dbReference type="PROSITE" id="PS01124"/>
    </source>
</evidence>
<dbReference type="Pfam" id="PF02311">
    <property type="entry name" value="AraC_binding"/>
    <property type="match status" value="1"/>
</dbReference>
<dbReference type="PANTHER" id="PTHR43280">
    <property type="entry name" value="ARAC-FAMILY TRANSCRIPTIONAL REGULATOR"/>
    <property type="match status" value="1"/>
</dbReference>
<accession>A0A926KRL1</accession>
<dbReference type="PROSITE" id="PS01124">
    <property type="entry name" value="HTH_ARAC_FAMILY_2"/>
    <property type="match status" value="1"/>
</dbReference>
<dbReference type="InterPro" id="IPR037923">
    <property type="entry name" value="HTH-like"/>
</dbReference>
<comment type="caution">
    <text evidence="5">The sequence shown here is derived from an EMBL/GenBank/DDBJ whole genome shotgun (WGS) entry which is preliminary data.</text>
</comment>
<dbReference type="Proteomes" id="UP000650466">
    <property type="component" value="Unassembled WGS sequence"/>
</dbReference>
<gene>
    <name evidence="5" type="ORF">ICC18_12405</name>
</gene>
<dbReference type="GO" id="GO:0003700">
    <property type="term" value="F:DNA-binding transcription factor activity"/>
    <property type="evidence" value="ECO:0007669"/>
    <property type="project" value="InterPro"/>
</dbReference>
<sequence length="276" mass="31961">MKIHYVLPEPMYKHYTGFPDMIGLYSDFPEHQEWRSKGQLQQANLHLVLSGKGYVKDNGKEYGLEAGQGFYYGPGLEQEYRTDPKEPWEVFWVHIAGEGVDRLLNGRGTSSVWLFKYGDLHKLKRLTGGLLELASPYDRNEVHLAVKLYELLAELAMSAETLGTATTLDKRARMREAAEFIRTRCTEPLTLQQMAEQAGFSTYYFSRMFHEVMGRTPMEWLFECRLVVAKQLLMSTGWTIKQVAENSGFSQSSYFIARFREHIGLTPQEYRRLYNP</sequence>
<organism evidence="5 6">
    <name type="scientific">Paenibacillus sedimenti</name>
    <dbReference type="NCBI Taxonomy" id="2770274"/>
    <lineage>
        <taxon>Bacteria</taxon>
        <taxon>Bacillati</taxon>
        <taxon>Bacillota</taxon>
        <taxon>Bacilli</taxon>
        <taxon>Bacillales</taxon>
        <taxon>Paenibacillaceae</taxon>
        <taxon>Paenibacillus</taxon>
    </lineage>
</organism>
<dbReference type="SUPFAM" id="SSF46689">
    <property type="entry name" value="Homeodomain-like"/>
    <property type="match status" value="2"/>
</dbReference>
<name>A0A926KRL1_9BACL</name>
<dbReference type="Pfam" id="PF12833">
    <property type="entry name" value="HTH_18"/>
    <property type="match status" value="1"/>
</dbReference>